<comment type="caution">
    <text evidence="8">The sequence shown here is derived from an EMBL/GenBank/DDBJ whole genome shotgun (WGS) entry which is preliminary data.</text>
</comment>
<evidence type="ECO:0000256" key="6">
    <source>
        <dbReference type="ARBA" id="ARBA00023136"/>
    </source>
</evidence>
<reference evidence="8 9" key="1">
    <citation type="submission" date="2018-07" db="EMBL/GenBank/DDBJ databases">
        <title>Dyadobacter roseus sp. nov., isolated from rose rhizosphere soil.</title>
        <authorList>
            <person name="Chen L."/>
        </authorList>
    </citation>
    <scope>NUCLEOTIDE SEQUENCE [LARGE SCALE GENOMIC DNA]</scope>
    <source>
        <strain evidence="8 9">RS19</strain>
    </source>
</reference>
<dbReference type="Proteomes" id="UP000256373">
    <property type="component" value="Unassembled WGS sequence"/>
</dbReference>
<keyword evidence="9" id="KW-1185">Reference proteome</keyword>
<evidence type="ECO:0000313" key="8">
    <source>
        <dbReference type="EMBL" id="REA60107.1"/>
    </source>
</evidence>
<keyword evidence="4 7" id="KW-0812">Transmembrane</keyword>
<dbReference type="AlphaFoldDB" id="A0A3D8YAB7"/>
<name>A0A3D8YAB7_9BACT</name>
<dbReference type="GO" id="GO:0005886">
    <property type="term" value="C:plasma membrane"/>
    <property type="evidence" value="ECO:0007669"/>
    <property type="project" value="UniProtKB-SubCell"/>
</dbReference>
<accession>A0A3D8YAB7</accession>
<gene>
    <name evidence="8" type="ORF">DSL64_15635</name>
</gene>
<evidence type="ECO:0000256" key="3">
    <source>
        <dbReference type="ARBA" id="ARBA00022475"/>
    </source>
</evidence>
<protein>
    <submittedName>
        <fullName evidence="8">Biopolymer transporter ExbD</fullName>
    </submittedName>
</protein>
<comment type="subcellular location">
    <subcellularLocation>
        <location evidence="1">Cell membrane</location>
        <topology evidence="1">Single-pass membrane protein</topology>
    </subcellularLocation>
    <subcellularLocation>
        <location evidence="7">Cell membrane</location>
        <topology evidence="7">Single-pass type II membrane protein</topology>
    </subcellularLocation>
</comment>
<organism evidence="8 9">
    <name type="scientific">Dyadobacter luteus</name>
    <dbReference type="NCBI Taxonomy" id="2259619"/>
    <lineage>
        <taxon>Bacteria</taxon>
        <taxon>Pseudomonadati</taxon>
        <taxon>Bacteroidota</taxon>
        <taxon>Cytophagia</taxon>
        <taxon>Cytophagales</taxon>
        <taxon>Spirosomataceae</taxon>
        <taxon>Dyadobacter</taxon>
    </lineage>
</organism>
<keyword evidence="3" id="KW-1003">Cell membrane</keyword>
<dbReference type="OrthoDB" id="9793581at2"/>
<evidence type="ECO:0000256" key="5">
    <source>
        <dbReference type="ARBA" id="ARBA00022989"/>
    </source>
</evidence>
<evidence type="ECO:0000256" key="1">
    <source>
        <dbReference type="ARBA" id="ARBA00004162"/>
    </source>
</evidence>
<proteinExistence type="inferred from homology"/>
<keyword evidence="6" id="KW-0472">Membrane</keyword>
<dbReference type="EMBL" id="QNUL01000012">
    <property type="protein sequence ID" value="REA60107.1"/>
    <property type="molecule type" value="Genomic_DNA"/>
</dbReference>
<dbReference type="GO" id="GO:0015031">
    <property type="term" value="P:protein transport"/>
    <property type="evidence" value="ECO:0007669"/>
    <property type="project" value="UniProtKB-KW"/>
</dbReference>
<dbReference type="InterPro" id="IPR003400">
    <property type="entry name" value="ExbD"/>
</dbReference>
<evidence type="ECO:0000256" key="2">
    <source>
        <dbReference type="ARBA" id="ARBA00005811"/>
    </source>
</evidence>
<dbReference type="PANTHER" id="PTHR30558">
    <property type="entry name" value="EXBD MEMBRANE COMPONENT OF PMF-DRIVEN MACROMOLECULE IMPORT SYSTEM"/>
    <property type="match status" value="1"/>
</dbReference>
<keyword evidence="5" id="KW-1133">Transmembrane helix</keyword>
<comment type="similarity">
    <text evidence="2 7">Belongs to the ExbD/TolR family.</text>
</comment>
<dbReference type="Pfam" id="PF02472">
    <property type="entry name" value="ExbD"/>
    <property type="match status" value="1"/>
</dbReference>
<dbReference type="RefSeq" id="WP_115831852.1">
    <property type="nucleotide sequence ID" value="NZ_QNUL01000012.1"/>
</dbReference>
<evidence type="ECO:0000256" key="7">
    <source>
        <dbReference type="RuleBase" id="RU003879"/>
    </source>
</evidence>
<keyword evidence="7" id="KW-0653">Protein transport</keyword>
<sequence>MAILKPKKHGVHIDMTAMSDVNLLILTFFIMTATFKTVDPGKVQTPTSISETKVPEEDLMVISLNKDGHVFFGIDDKRKRIALLDIVTQAKGIHFTEKEKIAFSQMENFGMPISQLKPFLALSQESRASVSQSGIPLDSTGADPKNELKDWIYNARKANNGLRISVRGDNDADFPSFKNVLATLQAQNINKFSLITDPESAPAGWKAD</sequence>
<dbReference type="PANTHER" id="PTHR30558:SF3">
    <property type="entry name" value="BIOPOLYMER TRANSPORT PROTEIN EXBD-RELATED"/>
    <property type="match status" value="1"/>
</dbReference>
<evidence type="ECO:0000256" key="4">
    <source>
        <dbReference type="ARBA" id="ARBA00022692"/>
    </source>
</evidence>
<dbReference type="GO" id="GO:0022857">
    <property type="term" value="F:transmembrane transporter activity"/>
    <property type="evidence" value="ECO:0007669"/>
    <property type="project" value="InterPro"/>
</dbReference>
<keyword evidence="7" id="KW-0813">Transport</keyword>
<evidence type="ECO:0000313" key="9">
    <source>
        <dbReference type="Proteomes" id="UP000256373"/>
    </source>
</evidence>